<dbReference type="EMBL" id="CP089285">
    <property type="protein sequence ID" value="UTO56804.1"/>
    <property type="molecule type" value="Genomic_DNA"/>
</dbReference>
<evidence type="ECO:0000259" key="1">
    <source>
        <dbReference type="Pfam" id="PF01571"/>
    </source>
</evidence>
<dbReference type="InterPro" id="IPR006222">
    <property type="entry name" value="GCVT_N"/>
</dbReference>
<dbReference type="NCBIfam" id="TIGR03317">
    <property type="entry name" value="ygfZ_signature"/>
    <property type="match status" value="1"/>
</dbReference>
<evidence type="ECO:0000313" key="2">
    <source>
        <dbReference type="EMBL" id="UTO55888.1"/>
    </source>
</evidence>
<dbReference type="Proteomes" id="UP001059822">
    <property type="component" value="Chromosome"/>
</dbReference>
<dbReference type="AlphaFoldDB" id="A0A9Q9BZW5"/>
<dbReference type="PANTHER" id="PTHR22602:SF0">
    <property type="entry name" value="TRANSFERASE CAF17, MITOCHONDRIAL-RELATED"/>
    <property type="match status" value="1"/>
</dbReference>
<dbReference type="GO" id="GO:0016226">
    <property type="term" value="P:iron-sulfur cluster assembly"/>
    <property type="evidence" value="ECO:0007669"/>
    <property type="project" value="TreeGrafter"/>
</dbReference>
<dbReference type="Pfam" id="PF01571">
    <property type="entry name" value="GCV_T"/>
    <property type="match status" value="1"/>
</dbReference>
<organism evidence="2 4">
    <name type="scientific">Neoehrlichia mikurensis</name>
    <dbReference type="NCBI Taxonomy" id="89586"/>
    <lineage>
        <taxon>Bacteria</taxon>
        <taxon>Pseudomonadati</taxon>
        <taxon>Pseudomonadota</taxon>
        <taxon>Alphaproteobacteria</taxon>
        <taxon>Rickettsiales</taxon>
        <taxon>Anaplasmataceae</taxon>
        <taxon>Candidatus Neoehrlichia</taxon>
    </lineage>
</organism>
<evidence type="ECO:0000313" key="5">
    <source>
        <dbReference type="Proteomes" id="UP001059985"/>
    </source>
</evidence>
<dbReference type="EMBL" id="CP089286">
    <property type="protein sequence ID" value="UTO55888.1"/>
    <property type="molecule type" value="Genomic_DNA"/>
</dbReference>
<dbReference type="PANTHER" id="PTHR22602">
    <property type="entry name" value="TRANSFERASE CAF17, MITOCHONDRIAL-RELATED"/>
    <property type="match status" value="1"/>
</dbReference>
<sequence length="275" mass="32002">MRFTTLLNRSIIKISGPDNKQFLNDIATNNIFKVNASNSVYSLLLTPNGRYIYDFFLVQVENDLLLECDSIDKNDLIAQLMLYKLHKRVKIRDCSKEYKVGVIIDRKESYCGKTCVIDELIFISDPRNANIGTRVIMPTLSETLFKNIDLQEYEILKMQYTVPDCNRDMKKRESFPLHFRMDEFNAIDFNKGCYVGQEVVARMYRIGAKKKTYTIISPYNDLPTDVKEIFFQDELIGHLLFSINNMGLCILQVDKVINYQDVMKIGNVEVSIYKM</sequence>
<accession>A0A9Q9BZW5</accession>
<protein>
    <submittedName>
        <fullName evidence="2">Folate-binding protein YgfZ</fullName>
    </submittedName>
</protein>
<evidence type="ECO:0000313" key="3">
    <source>
        <dbReference type="EMBL" id="UTO56804.1"/>
    </source>
</evidence>
<feature type="domain" description="GCVT N-terminal" evidence="1">
    <location>
        <begin position="12"/>
        <end position="99"/>
    </location>
</feature>
<gene>
    <name evidence="3" type="ORF">LUA81_02375</name>
    <name evidence="2" type="ORF">LUA82_02395</name>
</gene>
<evidence type="ECO:0000313" key="4">
    <source>
        <dbReference type="Proteomes" id="UP001059822"/>
    </source>
</evidence>
<reference evidence="2" key="1">
    <citation type="journal article" date="2022" name="Microorganisms">
        <title>Assembly and Comparison of Ca. Neoehrlichia mikurensis Genomes.</title>
        <authorList>
            <person name="Azagi T."/>
            <person name="Dirks R.P."/>
            <person name="Yebra-Pimentel E.S."/>
            <person name="Schaap P.J."/>
            <person name="Koehorst J.J."/>
            <person name="Esser H.J."/>
            <person name="Sprong H."/>
        </authorList>
    </citation>
    <scope>NUCLEOTIDE SEQUENCE</scope>
    <source>
        <strain evidence="3">18-2804</strain>
        <strain evidence="2">18-2837</strain>
    </source>
</reference>
<dbReference type="Proteomes" id="UP001059985">
    <property type="component" value="Chromosome"/>
</dbReference>
<name>A0A9Q9BZW5_9RICK</name>
<keyword evidence="5" id="KW-1185">Reference proteome</keyword>
<dbReference type="InterPro" id="IPR045179">
    <property type="entry name" value="YgfZ/GcvT"/>
</dbReference>
<dbReference type="InterPro" id="IPR017703">
    <property type="entry name" value="YgfZ/GCV_T_CS"/>
</dbReference>
<proteinExistence type="predicted"/>
<dbReference type="RefSeq" id="WP_218194364.1">
    <property type="nucleotide sequence ID" value="NZ_CP054597.1"/>
</dbReference>